<protein>
    <submittedName>
        <fullName evidence="7">Sigma-70 family RNA polymerase sigma factor</fullName>
    </submittedName>
</protein>
<keyword evidence="8" id="KW-1185">Reference proteome</keyword>
<evidence type="ECO:0000256" key="5">
    <source>
        <dbReference type="ARBA" id="ARBA00023163"/>
    </source>
</evidence>
<dbReference type="Proteomes" id="UP000609849">
    <property type="component" value="Unassembled WGS sequence"/>
</dbReference>
<dbReference type="InterPro" id="IPR013325">
    <property type="entry name" value="RNA_pol_sigma_r2"/>
</dbReference>
<dbReference type="PANTHER" id="PTHR43133">
    <property type="entry name" value="RNA POLYMERASE ECF-TYPE SIGMA FACTO"/>
    <property type="match status" value="1"/>
</dbReference>
<dbReference type="InterPro" id="IPR013324">
    <property type="entry name" value="RNA_pol_sigma_r3/r4-like"/>
</dbReference>
<accession>A0ABR7JS42</accession>
<gene>
    <name evidence="7" type="ORF">H8923_13050</name>
</gene>
<proteinExistence type="inferred from homology"/>
<evidence type="ECO:0000256" key="3">
    <source>
        <dbReference type="ARBA" id="ARBA00023082"/>
    </source>
</evidence>
<name>A0ABR7JS42_9FIRM</name>
<dbReference type="InterPro" id="IPR014284">
    <property type="entry name" value="RNA_pol_sigma-70_dom"/>
</dbReference>
<keyword evidence="5" id="KW-0804">Transcription</keyword>
<organism evidence="7 8">
    <name type="scientific">Romboutsia faecis</name>
    <dbReference type="NCBI Taxonomy" id="2764597"/>
    <lineage>
        <taxon>Bacteria</taxon>
        <taxon>Bacillati</taxon>
        <taxon>Bacillota</taxon>
        <taxon>Clostridia</taxon>
        <taxon>Peptostreptococcales</taxon>
        <taxon>Peptostreptococcaceae</taxon>
        <taxon>Romboutsia</taxon>
    </lineage>
</organism>
<keyword evidence="4" id="KW-0238">DNA-binding</keyword>
<comment type="caution">
    <text evidence="7">The sequence shown here is derived from an EMBL/GenBank/DDBJ whole genome shotgun (WGS) entry which is preliminary data.</text>
</comment>
<dbReference type="EMBL" id="JACRWE010000006">
    <property type="protein sequence ID" value="MBC5997694.1"/>
    <property type="molecule type" value="Genomic_DNA"/>
</dbReference>
<dbReference type="PANTHER" id="PTHR43133:SF8">
    <property type="entry name" value="RNA POLYMERASE SIGMA FACTOR HI_1459-RELATED"/>
    <property type="match status" value="1"/>
</dbReference>
<dbReference type="Pfam" id="PF08281">
    <property type="entry name" value="Sigma70_r4_2"/>
    <property type="match status" value="1"/>
</dbReference>
<dbReference type="InterPro" id="IPR036388">
    <property type="entry name" value="WH-like_DNA-bd_sf"/>
</dbReference>
<evidence type="ECO:0000313" key="7">
    <source>
        <dbReference type="EMBL" id="MBC5997694.1"/>
    </source>
</evidence>
<dbReference type="InterPro" id="IPR039425">
    <property type="entry name" value="RNA_pol_sigma-70-like"/>
</dbReference>
<dbReference type="SUPFAM" id="SSF88659">
    <property type="entry name" value="Sigma3 and sigma4 domains of RNA polymerase sigma factors"/>
    <property type="match status" value="1"/>
</dbReference>
<evidence type="ECO:0000256" key="4">
    <source>
        <dbReference type="ARBA" id="ARBA00023125"/>
    </source>
</evidence>
<evidence type="ECO:0000313" key="8">
    <source>
        <dbReference type="Proteomes" id="UP000609849"/>
    </source>
</evidence>
<keyword evidence="2" id="KW-0805">Transcription regulation</keyword>
<evidence type="ECO:0000256" key="1">
    <source>
        <dbReference type="ARBA" id="ARBA00010641"/>
    </source>
</evidence>
<dbReference type="Gene3D" id="1.10.1740.10">
    <property type="match status" value="1"/>
</dbReference>
<reference evidence="7 8" key="1">
    <citation type="submission" date="2020-08" db="EMBL/GenBank/DDBJ databases">
        <authorList>
            <person name="Liu C."/>
            <person name="Sun Q."/>
        </authorList>
    </citation>
    <scope>NUCLEOTIDE SEQUENCE [LARGE SCALE GENOMIC DNA]</scope>
    <source>
        <strain evidence="7 8">NSJ-18</strain>
    </source>
</reference>
<dbReference type="SUPFAM" id="SSF88946">
    <property type="entry name" value="Sigma2 domain of RNA polymerase sigma factors"/>
    <property type="match status" value="1"/>
</dbReference>
<dbReference type="RefSeq" id="WP_153972356.1">
    <property type="nucleotide sequence ID" value="NZ_JACRWE010000006.1"/>
</dbReference>
<comment type="similarity">
    <text evidence="1">Belongs to the sigma-70 factor family. ECF subfamily.</text>
</comment>
<dbReference type="Gene3D" id="1.10.10.10">
    <property type="entry name" value="Winged helix-like DNA-binding domain superfamily/Winged helix DNA-binding domain"/>
    <property type="match status" value="1"/>
</dbReference>
<dbReference type="NCBIfam" id="TIGR02937">
    <property type="entry name" value="sigma70-ECF"/>
    <property type="match status" value="1"/>
</dbReference>
<sequence length="173" mass="21141">MEDKIIIKYIKKKKEEGLRLLIESYGDYINTIVKNNLKDLNYYQEECINDILLSIWNNINSYDKDKNTLKNWIGVISKYNTIDYKRKYLKYKLDENINEEIIMIDKNLLKKEIEEEIDEILSNLKEQDKNLFKMYYIEELEIEDISKEMNIKPFNIYSRLSRGKKKLRELYKR</sequence>
<dbReference type="InterPro" id="IPR013249">
    <property type="entry name" value="RNA_pol_sigma70_r4_t2"/>
</dbReference>
<feature type="domain" description="RNA polymerase sigma factor 70 region 4 type 2" evidence="6">
    <location>
        <begin position="115"/>
        <end position="167"/>
    </location>
</feature>
<keyword evidence="3" id="KW-0731">Sigma factor</keyword>
<evidence type="ECO:0000256" key="2">
    <source>
        <dbReference type="ARBA" id="ARBA00023015"/>
    </source>
</evidence>
<evidence type="ECO:0000259" key="6">
    <source>
        <dbReference type="Pfam" id="PF08281"/>
    </source>
</evidence>